<gene>
    <name evidence="2" type="ORF">WISP_09686</name>
</gene>
<feature type="region of interest" description="Disordered" evidence="1">
    <location>
        <begin position="208"/>
        <end position="233"/>
    </location>
</feature>
<evidence type="ECO:0000313" key="2">
    <source>
        <dbReference type="EMBL" id="KAJ7427105.1"/>
    </source>
</evidence>
<evidence type="ECO:0000313" key="3">
    <source>
        <dbReference type="Proteomes" id="UP001145742"/>
    </source>
</evidence>
<dbReference type="Proteomes" id="UP001145742">
    <property type="component" value="Unassembled WGS sequence"/>
</dbReference>
<name>A0ABQ9DRV8_9PASS</name>
<organism evidence="2 3">
    <name type="scientific">Willisornis vidua</name>
    <name type="common">Xingu scale-backed antbird</name>
    <dbReference type="NCBI Taxonomy" id="1566151"/>
    <lineage>
        <taxon>Eukaryota</taxon>
        <taxon>Metazoa</taxon>
        <taxon>Chordata</taxon>
        <taxon>Craniata</taxon>
        <taxon>Vertebrata</taxon>
        <taxon>Euteleostomi</taxon>
        <taxon>Archelosauria</taxon>
        <taxon>Archosauria</taxon>
        <taxon>Dinosauria</taxon>
        <taxon>Saurischia</taxon>
        <taxon>Theropoda</taxon>
        <taxon>Coelurosauria</taxon>
        <taxon>Aves</taxon>
        <taxon>Neognathae</taxon>
        <taxon>Neoaves</taxon>
        <taxon>Telluraves</taxon>
        <taxon>Australaves</taxon>
        <taxon>Passeriformes</taxon>
        <taxon>Thamnophilidae</taxon>
        <taxon>Willisornis</taxon>
    </lineage>
</organism>
<keyword evidence="3" id="KW-1185">Reference proteome</keyword>
<dbReference type="EMBL" id="WHWB01032079">
    <property type="protein sequence ID" value="KAJ7427105.1"/>
    <property type="molecule type" value="Genomic_DNA"/>
</dbReference>
<accession>A0ABQ9DRV8</accession>
<reference evidence="2" key="1">
    <citation type="submission" date="2019-10" db="EMBL/GenBank/DDBJ databases">
        <authorList>
            <person name="Soares A.E.R."/>
            <person name="Aleixo A."/>
            <person name="Schneider P."/>
            <person name="Miyaki C.Y."/>
            <person name="Schneider M.P."/>
            <person name="Mello C."/>
            <person name="Vasconcelos A.T.R."/>
        </authorList>
    </citation>
    <scope>NUCLEOTIDE SEQUENCE</scope>
    <source>
        <tissue evidence="2">Muscle</tissue>
    </source>
</reference>
<sequence>MPSRRTWTSLGSEPVFMRSNDAKCKVLHLDWSNLQYQYMLGNEGIESITADKDFWVLVDERLDMTQQCALTAQKASCVLGCIKSSMASRVREGILLLCSDMPVTKYHVAVPLWDWGENHEVRGPELDMRFKVWLHQCPVQGYNHCCDPAGHSFPDVSQDGSGLLGHLGTLVAHVQQMMTSISRSFSAGQLSSHSSPSIIMHSEESIAYSPTTGTDHHGHGWVNSQAPSGIIES</sequence>
<protein>
    <submittedName>
        <fullName evidence="2">Uncharacterized protein</fullName>
    </submittedName>
</protein>
<proteinExistence type="predicted"/>
<evidence type="ECO:0000256" key="1">
    <source>
        <dbReference type="SAM" id="MobiDB-lite"/>
    </source>
</evidence>
<comment type="caution">
    <text evidence="2">The sequence shown here is derived from an EMBL/GenBank/DDBJ whole genome shotgun (WGS) entry which is preliminary data.</text>
</comment>